<sequence length="85" mass="9625">MPGLEPKPGDALLINGAANSDFDGDGQIFLRVIRVEETQPGWLWLHGYEINQRGTASRKRQVHVVRDGLRKAEVYMLRSVRKGPR</sequence>
<comment type="caution">
    <text evidence="1">The sequence shown here is derived from an EMBL/GenBank/DDBJ whole genome shotgun (WGS) entry which is preliminary data.</text>
</comment>
<dbReference type="Proteomes" id="UP000277671">
    <property type="component" value="Unassembled WGS sequence"/>
</dbReference>
<gene>
    <name evidence="1" type="ORF">BDK92_2427</name>
</gene>
<evidence type="ECO:0000313" key="1">
    <source>
        <dbReference type="EMBL" id="RKR88120.1"/>
    </source>
</evidence>
<organism evidence="1 2">
    <name type="scientific">Micromonospora pisi</name>
    <dbReference type="NCBI Taxonomy" id="589240"/>
    <lineage>
        <taxon>Bacteria</taxon>
        <taxon>Bacillati</taxon>
        <taxon>Actinomycetota</taxon>
        <taxon>Actinomycetes</taxon>
        <taxon>Micromonosporales</taxon>
        <taxon>Micromonosporaceae</taxon>
        <taxon>Micromonospora</taxon>
    </lineage>
</organism>
<evidence type="ECO:0000313" key="2">
    <source>
        <dbReference type="Proteomes" id="UP000277671"/>
    </source>
</evidence>
<accession>A0A495JGF7</accession>
<keyword evidence="2" id="KW-1185">Reference proteome</keyword>
<dbReference type="AlphaFoldDB" id="A0A495JGF7"/>
<dbReference type="OrthoDB" id="3394592at2"/>
<reference evidence="1 2" key="1">
    <citation type="submission" date="2018-10" db="EMBL/GenBank/DDBJ databases">
        <title>Sequencing the genomes of 1000 actinobacteria strains.</title>
        <authorList>
            <person name="Klenk H.-P."/>
        </authorList>
    </citation>
    <scope>NUCLEOTIDE SEQUENCE [LARGE SCALE GENOMIC DNA]</scope>
    <source>
        <strain evidence="1 2">DSM 45175</strain>
    </source>
</reference>
<proteinExistence type="predicted"/>
<dbReference type="RefSeq" id="WP_121156783.1">
    <property type="nucleotide sequence ID" value="NZ_RBKT01000001.1"/>
</dbReference>
<name>A0A495JGF7_9ACTN</name>
<protein>
    <submittedName>
        <fullName evidence="1">Uncharacterized protein</fullName>
    </submittedName>
</protein>
<dbReference type="EMBL" id="RBKT01000001">
    <property type="protein sequence ID" value="RKR88120.1"/>
    <property type="molecule type" value="Genomic_DNA"/>
</dbReference>